<feature type="domain" description="CCDC113/CCDC96 coiled-coil" evidence="6">
    <location>
        <begin position="167"/>
        <end position="340"/>
    </location>
</feature>
<dbReference type="AlphaFoldDB" id="A0A7L0CM79"/>
<comment type="subcellular location">
    <subcellularLocation>
        <location evidence="1">Cell projection</location>
        <location evidence="1">Cilium</location>
    </subcellularLocation>
</comment>
<evidence type="ECO:0000256" key="2">
    <source>
        <dbReference type="ARBA" id="ARBA00023054"/>
    </source>
</evidence>
<gene>
    <name evidence="7" type="primary">Ccdc96</name>
    <name evidence="7" type="ORF">ROSBEN_R12268</name>
</gene>
<evidence type="ECO:0000256" key="3">
    <source>
        <dbReference type="ARBA" id="ARBA00023273"/>
    </source>
</evidence>
<reference evidence="7 8" key="1">
    <citation type="submission" date="2019-09" db="EMBL/GenBank/DDBJ databases">
        <title>Bird 10,000 Genomes (B10K) Project - Family phase.</title>
        <authorList>
            <person name="Zhang G."/>
        </authorList>
    </citation>
    <scope>NUCLEOTIDE SEQUENCE [LARGE SCALE GENOMIC DNA]</scope>
    <source>
        <strain evidence="7">B10K-DU-006-20</strain>
        <tissue evidence="7">Mixed tissue sample</tissue>
    </source>
</reference>
<dbReference type="GO" id="GO:0060271">
    <property type="term" value="P:cilium assembly"/>
    <property type="evidence" value="ECO:0007669"/>
    <property type="project" value="TreeGrafter"/>
</dbReference>
<comment type="caution">
    <text evidence="7">The sequence shown here is derived from an EMBL/GenBank/DDBJ whole genome shotgun (WGS) entry which is preliminary data.</text>
</comment>
<keyword evidence="2 4" id="KW-0175">Coiled coil</keyword>
<dbReference type="Proteomes" id="UP000545435">
    <property type="component" value="Unassembled WGS sequence"/>
</dbReference>
<dbReference type="EMBL" id="VXAI01000017">
    <property type="protein sequence ID" value="NXJ60763.1"/>
    <property type="molecule type" value="Genomic_DNA"/>
</dbReference>
<dbReference type="GO" id="GO:0036064">
    <property type="term" value="C:ciliary basal body"/>
    <property type="evidence" value="ECO:0007669"/>
    <property type="project" value="TreeGrafter"/>
</dbReference>
<evidence type="ECO:0000256" key="4">
    <source>
        <dbReference type="SAM" id="Coils"/>
    </source>
</evidence>
<evidence type="ECO:0000256" key="5">
    <source>
        <dbReference type="SAM" id="MobiDB-lite"/>
    </source>
</evidence>
<keyword evidence="3" id="KW-0966">Cell projection</keyword>
<proteinExistence type="predicted"/>
<dbReference type="Pfam" id="PF13870">
    <property type="entry name" value="CCDC113_CCDC96_CC"/>
    <property type="match status" value="1"/>
</dbReference>
<feature type="coiled-coil region" evidence="4">
    <location>
        <begin position="84"/>
        <end position="117"/>
    </location>
</feature>
<name>A0A7L0CM79_9CHAR</name>
<evidence type="ECO:0000313" key="8">
    <source>
        <dbReference type="Proteomes" id="UP000545435"/>
    </source>
</evidence>
<evidence type="ECO:0000313" key="7">
    <source>
        <dbReference type="EMBL" id="NXJ60763.1"/>
    </source>
</evidence>
<evidence type="ECO:0000256" key="1">
    <source>
        <dbReference type="ARBA" id="ARBA00004138"/>
    </source>
</evidence>
<dbReference type="InterPro" id="IPR051885">
    <property type="entry name" value="CC_CF"/>
</dbReference>
<protein>
    <submittedName>
        <fullName evidence="7">CCD96 protein</fullName>
    </submittedName>
</protein>
<feature type="non-terminal residue" evidence="7">
    <location>
        <position position="1"/>
    </location>
</feature>
<dbReference type="GO" id="GO:0005930">
    <property type="term" value="C:axoneme"/>
    <property type="evidence" value="ECO:0007669"/>
    <property type="project" value="TreeGrafter"/>
</dbReference>
<feature type="non-terminal residue" evidence="7">
    <location>
        <position position="356"/>
    </location>
</feature>
<accession>A0A7L0CM79</accession>
<evidence type="ECO:0000259" key="6">
    <source>
        <dbReference type="Pfam" id="PF13870"/>
    </source>
</evidence>
<dbReference type="InterPro" id="IPR025254">
    <property type="entry name" value="CCDC113/CCDC96_CC"/>
</dbReference>
<feature type="coiled-coil region" evidence="4">
    <location>
        <begin position="279"/>
        <end position="329"/>
    </location>
</feature>
<dbReference type="PANTHER" id="PTHR15654">
    <property type="entry name" value="COILED-COIL DOMAIN-CONTAINING PROTEIN 113-RELATED"/>
    <property type="match status" value="1"/>
</dbReference>
<organism evidence="7 8">
    <name type="scientific">Rostratula benghalensis</name>
    <name type="common">greater painted-snipe</name>
    <dbReference type="NCBI Taxonomy" id="118793"/>
    <lineage>
        <taxon>Eukaryota</taxon>
        <taxon>Metazoa</taxon>
        <taxon>Chordata</taxon>
        <taxon>Craniata</taxon>
        <taxon>Vertebrata</taxon>
        <taxon>Euteleostomi</taxon>
        <taxon>Archelosauria</taxon>
        <taxon>Archosauria</taxon>
        <taxon>Dinosauria</taxon>
        <taxon>Saurischia</taxon>
        <taxon>Theropoda</taxon>
        <taxon>Coelurosauria</taxon>
        <taxon>Aves</taxon>
        <taxon>Neognathae</taxon>
        <taxon>Neoaves</taxon>
        <taxon>Charadriiformes</taxon>
        <taxon>Rostratulidae</taxon>
        <taxon>Rostratula</taxon>
    </lineage>
</organism>
<sequence>EAPPAARAEETPGPPVEAAAVRDVAEESEEERRERAELLEQHRGLALERERLRQASARFQLRLGELLRLRRGDRPREEARSGAAQRYSQRLRQLQELRELREEAAAACQEREQARRRSGEERQRRARAEWAAFQARKKTVALFCLGRRLGGREGAARLVESIQVREEEKEQSVRQARLENIKLKREIQNLESILKAQGELAEGQHLMDFEHVKKENQKYSEKIDDLSEEILKLKKKVSNAVHVLSHFREKLQFMEAANRDRRAELTDIETVLSQKRDILTKSKQVRDRLRRNNLKLQQRRGLLGNEVLLQDFEEKLDTAELLSQRLETLKCHHAGLILACRRIQKNIREANSSFLA</sequence>
<dbReference type="PANTHER" id="PTHR15654:SF1">
    <property type="entry name" value="COILED-COIL DOMAIN-CONTAINING PROTEIN 96"/>
    <property type="match status" value="1"/>
</dbReference>
<keyword evidence="8" id="KW-1185">Reference proteome</keyword>
<feature type="coiled-coil region" evidence="4">
    <location>
        <begin position="166"/>
        <end position="243"/>
    </location>
</feature>
<feature type="region of interest" description="Disordered" evidence="5">
    <location>
        <begin position="1"/>
        <end position="36"/>
    </location>
</feature>